<gene>
    <name evidence="2" type="ORF">TWF788_008516</name>
</gene>
<comment type="caution">
    <text evidence="2">The sequence shown here is derived from an EMBL/GenBank/DDBJ whole genome shotgun (WGS) entry which is preliminary data.</text>
</comment>
<name>A0A7C8PQT5_ORBOL</name>
<protein>
    <submittedName>
        <fullName evidence="2">Uncharacterized protein</fullName>
    </submittedName>
</protein>
<evidence type="ECO:0000313" key="3">
    <source>
        <dbReference type="Proteomes" id="UP000479691"/>
    </source>
</evidence>
<feature type="region of interest" description="Disordered" evidence="1">
    <location>
        <begin position="1"/>
        <end position="23"/>
    </location>
</feature>
<dbReference type="AlphaFoldDB" id="A0A7C8PQT5"/>
<reference evidence="2 3" key="1">
    <citation type="submission" date="2019-06" db="EMBL/GenBank/DDBJ databases">
        <authorList>
            <person name="Palmer J.M."/>
        </authorList>
    </citation>
    <scope>NUCLEOTIDE SEQUENCE [LARGE SCALE GENOMIC DNA]</scope>
    <source>
        <strain evidence="2 3">TWF788</strain>
    </source>
</reference>
<proteinExistence type="predicted"/>
<sequence>MDALDMENLKLKPRPRKPRRSQPLLPIALPSVAQGLEHPPRAGGDYDVALAPAIPPPAIHAPVRLAPAAYGIFDPDYRIILLKEQAIREQLSIIIEVQPFVLLEFKTLLKGLRIAYDVHANKE</sequence>
<evidence type="ECO:0000256" key="1">
    <source>
        <dbReference type="SAM" id="MobiDB-lite"/>
    </source>
</evidence>
<organism evidence="2 3">
    <name type="scientific">Orbilia oligospora</name>
    <name type="common">Nematode-trapping fungus</name>
    <name type="synonym">Arthrobotrys oligospora</name>
    <dbReference type="NCBI Taxonomy" id="2813651"/>
    <lineage>
        <taxon>Eukaryota</taxon>
        <taxon>Fungi</taxon>
        <taxon>Dikarya</taxon>
        <taxon>Ascomycota</taxon>
        <taxon>Pezizomycotina</taxon>
        <taxon>Orbiliomycetes</taxon>
        <taxon>Orbiliales</taxon>
        <taxon>Orbiliaceae</taxon>
        <taxon>Orbilia</taxon>
    </lineage>
</organism>
<feature type="compositionally biased region" description="Basic residues" evidence="1">
    <location>
        <begin position="11"/>
        <end position="20"/>
    </location>
</feature>
<dbReference type="Proteomes" id="UP000479691">
    <property type="component" value="Unassembled WGS sequence"/>
</dbReference>
<accession>A0A7C8PQT5</accession>
<evidence type="ECO:0000313" key="2">
    <source>
        <dbReference type="EMBL" id="KAF3175044.1"/>
    </source>
</evidence>
<dbReference type="EMBL" id="JAABOE010000053">
    <property type="protein sequence ID" value="KAF3175044.1"/>
    <property type="molecule type" value="Genomic_DNA"/>
</dbReference>